<dbReference type="SUPFAM" id="SSF53098">
    <property type="entry name" value="Ribonuclease H-like"/>
    <property type="match status" value="1"/>
</dbReference>
<keyword evidence="2" id="KW-1185">Reference proteome</keyword>
<organism evidence="1 2">
    <name type="scientific">Leuconostoc gelidum subsp. gelidum</name>
    <dbReference type="NCBI Taxonomy" id="1607839"/>
    <lineage>
        <taxon>Bacteria</taxon>
        <taxon>Bacillati</taxon>
        <taxon>Bacillota</taxon>
        <taxon>Bacilli</taxon>
        <taxon>Lactobacillales</taxon>
        <taxon>Lactobacillaceae</taxon>
        <taxon>Leuconostoc</taxon>
        <taxon>Leuconostoc gelidum group</taxon>
    </lineage>
</organism>
<reference evidence="1 2" key="1">
    <citation type="submission" date="2021-05" db="EMBL/GenBank/DDBJ databases">
        <title>Pangenome of Leuconostoc gelidum warrants species status for Leuconostoc gelidum subsp. gasicomitatum.</title>
        <authorList>
            <person name="Johansson P."/>
            <person name="Sade E."/>
            <person name="Hultman J."/>
            <person name="Auvinen P."/>
            <person name="Bjorkroth J."/>
        </authorList>
    </citation>
    <scope>NUCLEOTIDE SEQUENCE [LARGE SCALE GENOMIC DNA]</scope>
    <source>
        <strain evidence="1 2">AMKR21</strain>
    </source>
</reference>
<comment type="caution">
    <text evidence="1">The sequence shown here is derived from an EMBL/GenBank/DDBJ whole genome shotgun (WGS) entry which is preliminary data.</text>
</comment>
<dbReference type="InterPro" id="IPR036397">
    <property type="entry name" value="RNaseH_sf"/>
</dbReference>
<dbReference type="Gene3D" id="3.30.420.10">
    <property type="entry name" value="Ribonuclease H-like superfamily/Ribonuclease H"/>
    <property type="match status" value="1"/>
</dbReference>
<dbReference type="InterPro" id="IPR012337">
    <property type="entry name" value="RNaseH-like_sf"/>
</dbReference>
<name>A0ABS7V4W7_LEUGE</name>
<evidence type="ECO:0000313" key="2">
    <source>
        <dbReference type="Proteomes" id="UP000705994"/>
    </source>
</evidence>
<proteinExistence type="predicted"/>
<dbReference type="EMBL" id="JAHBFX010000009">
    <property type="protein sequence ID" value="MBZ6000019.1"/>
    <property type="molecule type" value="Genomic_DNA"/>
</dbReference>
<dbReference type="RefSeq" id="WP_224155121.1">
    <property type="nucleotide sequence ID" value="NZ_JAHBFQ010000006.1"/>
</dbReference>
<accession>A0ABS7V4W7</accession>
<gene>
    <name evidence="1" type="ORF">KIJ07_06325</name>
</gene>
<sequence length="59" mass="6765">MTTDLATSTLQMALDTHQKPLIIHSDMGSQYTSAEFNIIHIHSKDILTTMGVWKRFIQF</sequence>
<protein>
    <recommendedName>
        <fullName evidence="3">Transposase</fullName>
    </recommendedName>
</protein>
<evidence type="ECO:0008006" key="3">
    <source>
        <dbReference type="Google" id="ProtNLM"/>
    </source>
</evidence>
<dbReference type="Proteomes" id="UP000705994">
    <property type="component" value="Unassembled WGS sequence"/>
</dbReference>
<evidence type="ECO:0000313" key="1">
    <source>
        <dbReference type="EMBL" id="MBZ6000019.1"/>
    </source>
</evidence>